<sequence>MPESGNFVAANSESIISSSSTEHGVRCDSNLTAKPVRAWTRKNSGR</sequence>
<protein>
    <submittedName>
        <fullName evidence="1">Uncharacterized protein</fullName>
    </submittedName>
</protein>
<name>A0A3P6ELH7_BRAOL</name>
<organism evidence="1">
    <name type="scientific">Brassica oleracea</name>
    <name type="common">Wild cabbage</name>
    <dbReference type="NCBI Taxonomy" id="3712"/>
    <lineage>
        <taxon>Eukaryota</taxon>
        <taxon>Viridiplantae</taxon>
        <taxon>Streptophyta</taxon>
        <taxon>Embryophyta</taxon>
        <taxon>Tracheophyta</taxon>
        <taxon>Spermatophyta</taxon>
        <taxon>Magnoliopsida</taxon>
        <taxon>eudicotyledons</taxon>
        <taxon>Gunneridae</taxon>
        <taxon>Pentapetalae</taxon>
        <taxon>rosids</taxon>
        <taxon>malvids</taxon>
        <taxon>Brassicales</taxon>
        <taxon>Brassicaceae</taxon>
        <taxon>Brassiceae</taxon>
        <taxon>Brassica</taxon>
    </lineage>
</organism>
<reference evidence="1" key="1">
    <citation type="submission" date="2018-11" db="EMBL/GenBank/DDBJ databases">
        <authorList>
            <consortium name="Genoscope - CEA"/>
            <person name="William W."/>
        </authorList>
    </citation>
    <scope>NUCLEOTIDE SEQUENCE</scope>
</reference>
<proteinExistence type="predicted"/>
<dbReference type="EMBL" id="LR031876">
    <property type="protein sequence ID" value="VDD36214.1"/>
    <property type="molecule type" value="Genomic_DNA"/>
</dbReference>
<evidence type="ECO:0000313" key="1">
    <source>
        <dbReference type="EMBL" id="VDD36214.1"/>
    </source>
</evidence>
<accession>A0A3P6ELH7</accession>
<dbReference type="AlphaFoldDB" id="A0A3P6ELH7"/>
<gene>
    <name evidence="1" type="ORF">BOLC7T41774H</name>
</gene>